<sequence>MSLVNHALPPDALPDPRLWPYRDARHILGYSGLLNASAALLDSNLRVGRANRPAIIHRDRTWTYGFLAERVNRLSNALAANGVKPGDRVLVHLPNIPEFIETWLAALRIGAVVVATMPMLKRRELHHILAECEPSSVVTSGDLYPLFDACAPVPRLCILVGQNDLGESAYERFLTAGSGSCEPAPTSVDDVAIVAYTSGTTGTLKGTIHTHGDLLAIADTYAQEVLAPEPKDRFAGHSSLAFTYGLGGLLIFPLRFGASVLLESAPFDAAEWLKLVRRECPTILFSTPTACRLLMEEAPCRERITWRSVRLAVSAGQKLPRDTFLRWQETTGVQILDGCGSTEMLHIWMSQRVGEAIGDCTGRPVGLYEARLLADSGAEIQEREAEGIIALRGPTGCRYWRRPDLQEEIVRDGWTLPGDRFRRDAEGRYWHISRTDDLIVSGGYKIAPAEVEGVLMQHPAVLDAAVVGVSGKMRGERIRAILVLRKGLTRQVEMVGQIRQFVKGEIAEYKCPHEIIVSDSLPRTVTGKLDRLSLAHLEETAPD</sequence>
<gene>
    <name evidence="4" type="ORF">DAMO_2031</name>
</gene>
<dbReference type="AlphaFoldDB" id="D5MH50"/>
<dbReference type="PATRIC" id="fig|671143.5.peg.1793"/>
<dbReference type="PANTHER" id="PTHR43352">
    <property type="entry name" value="ACETYL-COA SYNTHETASE"/>
    <property type="match status" value="1"/>
</dbReference>
<evidence type="ECO:0000313" key="5">
    <source>
        <dbReference type="Proteomes" id="UP000006898"/>
    </source>
</evidence>
<dbReference type="Gene3D" id="3.30.300.30">
    <property type="match status" value="1"/>
</dbReference>
<dbReference type="Pfam" id="PF00501">
    <property type="entry name" value="AMP-binding"/>
    <property type="match status" value="1"/>
</dbReference>
<accession>D5MH50</accession>
<dbReference type="InterPro" id="IPR020845">
    <property type="entry name" value="AMP-binding_CS"/>
</dbReference>
<evidence type="ECO:0000259" key="2">
    <source>
        <dbReference type="Pfam" id="PF00501"/>
    </source>
</evidence>
<dbReference type="InterPro" id="IPR000873">
    <property type="entry name" value="AMP-dep_synth/lig_dom"/>
</dbReference>
<dbReference type="Proteomes" id="UP000006898">
    <property type="component" value="Chromosome"/>
</dbReference>
<dbReference type="InterPro" id="IPR045851">
    <property type="entry name" value="AMP-bd_C_sf"/>
</dbReference>
<evidence type="ECO:0000259" key="3">
    <source>
        <dbReference type="Pfam" id="PF13193"/>
    </source>
</evidence>
<dbReference type="SUPFAM" id="SSF56801">
    <property type="entry name" value="Acetyl-CoA synthetase-like"/>
    <property type="match status" value="1"/>
</dbReference>
<dbReference type="InterPro" id="IPR025110">
    <property type="entry name" value="AMP-bd_C"/>
</dbReference>
<proteinExistence type="predicted"/>
<dbReference type="Gene3D" id="3.40.50.12780">
    <property type="entry name" value="N-terminal domain of ligase-like"/>
    <property type="match status" value="1"/>
</dbReference>
<evidence type="ECO:0000256" key="1">
    <source>
        <dbReference type="ARBA" id="ARBA00022598"/>
    </source>
</evidence>
<dbReference type="GO" id="GO:0044550">
    <property type="term" value="P:secondary metabolite biosynthetic process"/>
    <property type="evidence" value="ECO:0007669"/>
    <property type="project" value="TreeGrafter"/>
</dbReference>
<protein>
    <submittedName>
        <fullName evidence="4">AMP-dependent synthetase and ligase</fullName>
    </submittedName>
</protein>
<feature type="domain" description="AMP-dependent synthetase/ligase" evidence="2">
    <location>
        <begin position="49"/>
        <end position="395"/>
    </location>
</feature>
<dbReference type="HOGENOM" id="CLU_000022_59_10_0"/>
<dbReference type="PANTHER" id="PTHR43352:SF1">
    <property type="entry name" value="ANTHRANILATE--COA LIGASE"/>
    <property type="match status" value="1"/>
</dbReference>
<evidence type="ECO:0000313" key="4">
    <source>
        <dbReference type="EMBL" id="CBE69081.1"/>
    </source>
</evidence>
<dbReference type="InterPro" id="IPR042099">
    <property type="entry name" value="ANL_N_sf"/>
</dbReference>
<keyword evidence="1 4" id="KW-0436">Ligase</keyword>
<dbReference type="eggNOG" id="COG0365">
    <property type="taxonomic scope" value="Bacteria"/>
</dbReference>
<reference evidence="4 5" key="1">
    <citation type="journal article" date="2010" name="Nature">
        <title>Nitrite-driven anaerobic methane oxidation by oxygenic bacteria.</title>
        <authorList>
            <person name="Ettwig K.F."/>
            <person name="Butler M.K."/>
            <person name="Le Paslier D."/>
            <person name="Pelletier E."/>
            <person name="Mangenot S."/>
            <person name="Kuypers M.M.M."/>
            <person name="Schreiber F."/>
            <person name="Dutilh B.E."/>
            <person name="Zedelius J."/>
            <person name="de Beer D."/>
            <person name="Gloerich J."/>
            <person name="Wessels H.J.C.T."/>
            <person name="van Allen T."/>
            <person name="Luesken F."/>
            <person name="Wu M."/>
            <person name="van de Pas-Schoonen K.T."/>
            <person name="Op den Camp H.J.M."/>
            <person name="Janssen-Megens E.M."/>
            <person name="Francoijs K-J."/>
            <person name="Stunnenberg H."/>
            <person name="Weissenbach J."/>
            <person name="Jetten M.S.M."/>
            <person name="Strous M."/>
        </authorList>
    </citation>
    <scope>NUCLEOTIDE SEQUENCE [LARGE SCALE GENOMIC DNA]</scope>
</reference>
<dbReference type="Pfam" id="PF13193">
    <property type="entry name" value="AMP-binding_C"/>
    <property type="match status" value="1"/>
</dbReference>
<dbReference type="EMBL" id="FP565575">
    <property type="protein sequence ID" value="CBE69081.1"/>
    <property type="molecule type" value="Genomic_DNA"/>
</dbReference>
<dbReference type="KEGG" id="mox:DAMO_2031"/>
<organism evidence="4 5">
    <name type="scientific">Methylomirabilis oxygeniifera</name>
    <dbReference type="NCBI Taxonomy" id="671143"/>
    <lineage>
        <taxon>Bacteria</taxon>
        <taxon>Candidatus Methylomirabilota</taxon>
        <taxon>Candidatus Methylomirabilia</taxon>
        <taxon>Candidatus Methylomirabilales</taxon>
        <taxon>Candidatus Methylomirabilaceae</taxon>
        <taxon>Candidatus Methylomirabilis</taxon>
    </lineage>
</organism>
<dbReference type="PROSITE" id="PS00455">
    <property type="entry name" value="AMP_BINDING"/>
    <property type="match status" value="1"/>
</dbReference>
<feature type="domain" description="AMP-binding enzyme C-terminal" evidence="3">
    <location>
        <begin position="450"/>
        <end position="528"/>
    </location>
</feature>
<dbReference type="STRING" id="671143.DAMO_2031"/>
<dbReference type="GO" id="GO:0016878">
    <property type="term" value="F:acid-thiol ligase activity"/>
    <property type="evidence" value="ECO:0007669"/>
    <property type="project" value="TreeGrafter"/>
</dbReference>
<name>D5MH50_METO1</name>